<accession>A0A820JU31</accession>
<feature type="non-terminal residue" evidence="7">
    <location>
        <position position="1"/>
    </location>
</feature>
<dbReference type="PANTHER" id="PTHR10283">
    <property type="entry name" value="SOLUTE CARRIER FAMILY 13 MEMBER"/>
    <property type="match status" value="1"/>
</dbReference>
<keyword evidence="3 5" id="KW-1133">Transmembrane helix</keyword>
<dbReference type="GO" id="GO:0015729">
    <property type="term" value="P:oxaloacetate transport"/>
    <property type="evidence" value="ECO:0007669"/>
    <property type="project" value="TreeGrafter"/>
</dbReference>
<feature type="transmembrane region" description="Helical" evidence="5">
    <location>
        <begin position="172"/>
        <end position="192"/>
    </location>
</feature>
<reference evidence="7" key="1">
    <citation type="submission" date="2021-02" db="EMBL/GenBank/DDBJ databases">
        <authorList>
            <person name="Nowell W R."/>
        </authorList>
    </citation>
    <scope>NUCLEOTIDE SEQUENCE</scope>
</reference>
<dbReference type="GO" id="GO:0015741">
    <property type="term" value="P:fumarate transport"/>
    <property type="evidence" value="ECO:0007669"/>
    <property type="project" value="TreeGrafter"/>
</dbReference>
<proteinExistence type="predicted"/>
<feature type="transmembrane region" description="Helical" evidence="5">
    <location>
        <begin position="145"/>
        <end position="165"/>
    </location>
</feature>
<evidence type="ECO:0000313" key="8">
    <source>
        <dbReference type="Proteomes" id="UP000663842"/>
    </source>
</evidence>
<sequence>MNNTASISIMLPVALAVVHELGIYSENSLNTQEAAVISVVFDSQMEKGPTKTKLKNSLILLKYVKHRILFQCRPPSEMFEVQTHLKAMLNKRYKNLGRPKHITDGTVAIFCGILPLILPDSNPFNRNHDWKYESIVKWTPLAQNMSWGSILLLGAGLTIATAFEVRSSGIHPAFLIFPCTLAVSLAFMLPIATPPNAIVFASGAIRVIDM</sequence>
<dbReference type="AlphaFoldDB" id="A0A820JU31"/>
<feature type="transmembrane region" description="Helical" evidence="5">
    <location>
        <begin position="101"/>
        <end position="118"/>
    </location>
</feature>
<organism evidence="7 8">
    <name type="scientific">Rotaria magnacalcarata</name>
    <dbReference type="NCBI Taxonomy" id="392030"/>
    <lineage>
        <taxon>Eukaryota</taxon>
        <taxon>Metazoa</taxon>
        <taxon>Spiralia</taxon>
        <taxon>Gnathifera</taxon>
        <taxon>Rotifera</taxon>
        <taxon>Eurotatoria</taxon>
        <taxon>Bdelloidea</taxon>
        <taxon>Philodinida</taxon>
        <taxon>Philodinidae</taxon>
        <taxon>Rotaria</taxon>
    </lineage>
</organism>
<dbReference type="Proteomes" id="UP000663842">
    <property type="component" value="Unassembled WGS sequence"/>
</dbReference>
<evidence type="ECO:0000256" key="5">
    <source>
        <dbReference type="SAM" id="Phobius"/>
    </source>
</evidence>
<evidence type="ECO:0000256" key="2">
    <source>
        <dbReference type="ARBA" id="ARBA00022692"/>
    </source>
</evidence>
<dbReference type="EMBL" id="CAJOBF010013526">
    <property type="protein sequence ID" value="CAF4330526.1"/>
    <property type="molecule type" value="Genomic_DNA"/>
</dbReference>
<dbReference type="GO" id="GO:0017153">
    <property type="term" value="F:sodium:dicarboxylate symporter activity"/>
    <property type="evidence" value="ECO:0007669"/>
    <property type="project" value="TreeGrafter"/>
</dbReference>
<dbReference type="PANTHER" id="PTHR10283:SF109">
    <property type="entry name" value="NA(+)_CITRATE COTRANSPORTER"/>
    <property type="match status" value="1"/>
</dbReference>
<keyword evidence="2 5" id="KW-0812">Transmembrane</keyword>
<dbReference type="GO" id="GO:0015141">
    <property type="term" value="F:succinate transmembrane transporter activity"/>
    <property type="evidence" value="ECO:0007669"/>
    <property type="project" value="TreeGrafter"/>
</dbReference>
<dbReference type="GO" id="GO:0005886">
    <property type="term" value="C:plasma membrane"/>
    <property type="evidence" value="ECO:0007669"/>
    <property type="project" value="TreeGrafter"/>
</dbReference>
<protein>
    <submittedName>
        <fullName evidence="7">Uncharacterized protein</fullName>
    </submittedName>
</protein>
<comment type="subcellular location">
    <subcellularLocation>
        <location evidence="1">Membrane</location>
        <topology evidence="1">Multi-pass membrane protein</topology>
    </subcellularLocation>
</comment>
<keyword evidence="6" id="KW-0732">Signal</keyword>
<evidence type="ECO:0000256" key="1">
    <source>
        <dbReference type="ARBA" id="ARBA00004141"/>
    </source>
</evidence>
<dbReference type="GO" id="GO:0015137">
    <property type="term" value="F:citrate transmembrane transporter activity"/>
    <property type="evidence" value="ECO:0007669"/>
    <property type="project" value="TreeGrafter"/>
</dbReference>
<feature type="signal peptide" evidence="6">
    <location>
        <begin position="1"/>
        <end position="16"/>
    </location>
</feature>
<evidence type="ECO:0000256" key="4">
    <source>
        <dbReference type="ARBA" id="ARBA00023136"/>
    </source>
</evidence>
<comment type="caution">
    <text evidence="7">The sequence shown here is derived from an EMBL/GenBank/DDBJ whole genome shotgun (WGS) entry which is preliminary data.</text>
</comment>
<evidence type="ECO:0000256" key="6">
    <source>
        <dbReference type="SAM" id="SignalP"/>
    </source>
</evidence>
<feature type="chain" id="PRO_5032706093" evidence="6">
    <location>
        <begin position="17"/>
        <end position="210"/>
    </location>
</feature>
<evidence type="ECO:0000313" key="7">
    <source>
        <dbReference type="EMBL" id="CAF4330526.1"/>
    </source>
</evidence>
<name>A0A820JU31_9BILA</name>
<keyword evidence="4 5" id="KW-0472">Membrane</keyword>
<gene>
    <name evidence="7" type="ORF">UXM345_LOCUS34967</name>
</gene>
<evidence type="ECO:0000256" key="3">
    <source>
        <dbReference type="ARBA" id="ARBA00022989"/>
    </source>
</evidence>